<name>A0A0N4TWZ5_BRUPA</name>
<organism evidence="1">
    <name type="scientific">Brugia pahangi</name>
    <name type="common">Filarial nematode worm</name>
    <dbReference type="NCBI Taxonomy" id="6280"/>
    <lineage>
        <taxon>Eukaryota</taxon>
        <taxon>Metazoa</taxon>
        <taxon>Ecdysozoa</taxon>
        <taxon>Nematoda</taxon>
        <taxon>Chromadorea</taxon>
        <taxon>Rhabditida</taxon>
        <taxon>Spirurina</taxon>
        <taxon>Spiruromorpha</taxon>
        <taxon>Filarioidea</taxon>
        <taxon>Onchocercidae</taxon>
        <taxon>Brugia</taxon>
    </lineage>
</organism>
<sequence length="46" mass="5330">MLHLSSLGVITATMEEISLKLPSYSLEWCHKATKTVMNERIVKQRR</sequence>
<evidence type="ECO:0000313" key="1">
    <source>
        <dbReference type="WBParaSite" id="BPAG_0001347201-mRNA-1"/>
    </source>
</evidence>
<proteinExistence type="predicted"/>
<reference evidence="1" key="1">
    <citation type="submission" date="2017-02" db="UniProtKB">
        <authorList>
            <consortium name="WormBaseParasite"/>
        </authorList>
    </citation>
    <scope>IDENTIFICATION</scope>
</reference>
<dbReference type="AlphaFoldDB" id="A0A0N4TWZ5"/>
<protein>
    <submittedName>
        <fullName evidence="1">Transposase</fullName>
    </submittedName>
</protein>
<accession>A0A0N4TWZ5</accession>
<dbReference type="WBParaSite" id="BPAG_0001347201-mRNA-1">
    <property type="protein sequence ID" value="BPAG_0001347201-mRNA-1"/>
    <property type="gene ID" value="BPAG_0001347201"/>
</dbReference>